<keyword evidence="2" id="KW-1185">Reference proteome</keyword>
<comment type="caution">
    <text evidence="1">The sequence shown here is derived from an EMBL/GenBank/DDBJ whole genome shotgun (WGS) entry which is preliminary data.</text>
</comment>
<organism evidence="1 2">
    <name type="scientific">Melastoma candidum</name>
    <dbReference type="NCBI Taxonomy" id="119954"/>
    <lineage>
        <taxon>Eukaryota</taxon>
        <taxon>Viridiplantae</taxon>
        <taxon>Streptophyta</taxon>
        <taxon>Embryophyta</taxon>
        <taxon>Tracheophyta</taxon>
        <taxon>Spermatophyta</taxon>
        <taxon>Magnoliopsida</taxon>
        <taxon>eudicotyledons</taxon>
        <taxon>Gunneridae</taxon>
        <taxon>Pentapetalae</taxon>
        <taxon>rosids</taxon>
        <taxon>malvids</taxon>
        <taxon>Myrtales</taxon>
        <taxon>Melastomataceae</taxon>
        <taxon>Melastomatoideae</taxon>
        <taxon>Melastomateae</taxon>
        <taxon>Melastoma</taxon>
    </lineage>
</organism>
<gene>
    <name evidence="1" type="ORF">MLD38_036766</name>
</gene>
<accession>A0ACB9LL36</accession>
<proteinExistence type="predicted"/>
<name>A0ACB9LL36_9MYRT</name>
<dbReference type="EMBL" id="CM042890">
    <property type="protein sequence ID" value="KAI4311902.1"/>
    <property type="molecule type" value="Genomic_DNA"/>
</dbReference>
<dbReference type="Proteomes" id="UP001057402">
    <property type="component" value="Chromosome 11"/>
</dbReference>
<protein>
    <submittedName>
        <fullName evidence="1">Uncharacterized protein</fullName>
    </submittedName>
</protein>
<evidence type="ECO:0000313" key="2">
    <source>
        <dbReference type="Proteomes" id="UP001057402"/>
    </source>
</evidence>
<evidence type="ECO:0000313" key="1">
    <source>
        <dbReference type="EMBL" id="KAI4311902.1"/>
    </source>
</evidence>
<reference evidence="2" key="1">
    <citation type="journal article" date="2023" name="Front. Plant Sci.">
        <title>Chromosomal-level genome assembly of Melastoma candidum provides insights into trichome evolution.</title>
        <authorList>
            <person name="Zhong Y."/>
            <person name="Wu W."/>
            <person name="Sun C."/>
            <person name="Zou P."/>
            <person name="Liu Y."/>
            <person name="Dai S."/>
            <person name="Zhou R."/>
        </authorList>
    </citation>
    <scope>NUCLEOTIDE SEQUENCE [LARGE SCALE GENOMIC DNA]</scope>
</reference>
<sequence>MEMSLGAACYWMKGNTGDGILHGEVITPAGDVGWSWSDAAEQFAVVAAVAADVSVGSAAQLEVSANGVGVIVRDECRRCCYVQESQRLSQLENRSRGDGSSDRGPSMNR</sequence>